<organism evidence="1 2">
    <name type="scientific">Acropora cervicornis</name>
    <name type="common">Staghorn coral</name>
    <dbReference type="NCBI Taxonomy" id="6130"/>
    <lineage>
        <taxon>Eukaryota</taxon>
        <taxon>Metazoa</taxon>
        <taxon>Cnidaria</taxon>
        <taxon>Anthozoa</taxon>
        <taxon>Hexacorallia</taxon>
        <taxon>Scleractinia</taxon>
        <taxon>Astrocoeniina</taxon>
        <taxon>Acroporidae</taxon>
        <taxon>Acropora</taxon>
    </lineage>
</organism>
<proteinExistence type="predicted"/>
<name>A0AAD9QUF3_ACRCE</name>
<feature type="non-terminal residue" evidence="1">
    <location>
        <position position="68"/>
    </location>
</feature>
<dbReference type="Proteomes" id="UP001249851">
    <property type="component" value="Unassembled WGS sequence"/>
</dbReference>
<evidence type="ECO:0000313" key="2">
    <source>
        <dbReference type="Proteomes" id="UP001249851"/>
    </source>
</evidence>
<comment type="caution">
    <text evidence="1">The sequence shown here is derived from an EMBL/GenBank/DDBJ whole genome shotgun (WGS) entry which is preliminary data.</text>
</comment>
<keyword evidence="2" id="KW-1185">Reference proteome</keyword>
<dbReference type="EMBL" id="JARQWQ010000014">
    <property type="protein sequence ID" value="KAK2567578.1"/>
    <property type="molecule type" value="Genomic_DNA"/>
</dbReference>
<sequence>MRLYKAWDTRRRKRKAVAARRFQEFVIGGKPFNPTVLGCSQTPKGHFREWTSLTEGSQLADHEELSHE</sequence>
<reference evidence="1" key="2">
    <citation type="journal article" date="2023" name="Science">
        <title>Genomic signatures of disease resistance in endangered staghorn corals.</title>
        <authorList>
            <person name="Vollmer S.V."/>
            <person name="Selwyn J.D."/>
            <person name="Despard B.A."/>
            <person name="Roesel C.L."/>
        </authorList>
    </citation>
    <scope>NUCLEOTIDE SEQUENCE</scope>
    <source>
        <strain evidence="1">K2</strain>
    </source>
</reference>
<gene>
    <name evidence="1" type="ORF">P5673_008416</name>
</gene>
<evidence type="ECO:0000313" key="1">
    <source>
        <dbReference type="EMBL" id="KAK2567578.1"/>
    </source>
</evidence>
<reference evidence="1" key="1">
    <citation type="journal article" date="2023" name="G3 (Bethesda)">
        <title>Whole genome assembly and annotation of the endangered Caribbean coral Acropora cervicornis.</title>
        <authorList>
            <person name="Selwyn J.D."/>
            <person name="Vollmer S.V."/>
        </authorList>
    </citation>
    <scope>NUCLEOTIDE SEQUENCE</scope>
    <source>
        <strain evidence="1">K2</strain>
    </source>
</reference>
<accession>A0AAD9QUF3</accession>
<protein>
    <submittedName>
        <fullName evidence="1">Uncharacterized protein</fullName>
    </submittedName>
</protein>
<dbReference type="AlphaFoldDB" id="A0AAD9QUF3"/>